<name>A0A0J9X7K4_GEOCN</name>
<dbReference type="AlphaFoldDB" id="A0A0J9X7K4"/>
<dbReference type="PROSITE" id="PS50302">
    <property type="entry name" value="PUM"/>
    <property type="match status" value="3"/>
</dbReference>
<keyword evidence="5" id="KW-1185">Reference proteome</keyword>
<organism evidence="4 5">
    <name type="scientific">Geotrichum candidum</name>
    <name type="common">Oospora lactis</name>
    <name type="synonym">Dipodascus geotrichum</name>
    <dbReference type="NCBI Taxonomy" id="1173061"/>
    <lineage>
        <taxon>Eukaryota</taxon>
        <taxon>Fungi</taxon>
        <taxon>Dikarya</taxon>
        <taxon>Ascomycota</taxon>
        <taxon>Saccharomycotina</taxon>
        <taxon>Dipodascomycetes</taxon>
        <taxon>Dipodascales</taxon>
        <taxon>Dipodascaceae</taxon>
        <taxon>Geotrichum</taxon>
    </lineage>
</organism>
<feature type="repeat" description="Pumilio" evidence="2">
    <location>
        <begin position="36"/>
        <end position="71"/>
    </location>
</feature>
<dbReference type="GO" id="GO:0003730">
    <property type="term" value="F:mRNA 3'-UTR binding"/>
    <property type="evidence" value="ECO:0007669"/>
    <property type="project" value="TreeGrafter"/>
</dbReference>
<dbReference type="SMART" id="SM00025">
    <property type="entry name" value="Pumilio"/>
    <property type="match status" value="6"/>
</dbReference>
<gene>
    <name evidence="4" type="ORF">BN980_GECA04s04476g</name>
</gene>
<dbReference type="GO" id="GO:0010629">
    <property type="term" value="P:negative regulation of gene expression"/>
    <property type="evidence" value="ECO:0007669"/>
    <property type="project" value="UniProtKB-ARBA"/>
</dbReference>
<dbReference type="Pfam" id="PF00806">
    <property type="entry name" value="PUF"/>
    <property type="match status" value="7"/>
</dbReference>
<dbReference type="OrthoDB" id="668540at2759"/>
<dbReference type="PANTHER" id="PTHR12537">
    <property type="entry name" value="RNA BINDING PROTEIN PUMILIO-RELATED"/>
    <property type="match status" value="1"/>
</dbReference>
<proteinExistence type="predicted"/>
<feature type="domain" description="PUM-HD" evidence="3">
    <location>
        <begin position="1"/>
        <end position="281"/>
    </location>
</feature>
<dbReference type="EMBL" id="CCBN010000004">
    <property type="protein sequence ID" value="CDO53109.1"/>
    <property type="molecule type" value="Genomic_DNA"/>
</dbReference>
<sequence length="281" mass="32109">MIVDRIVLDNDQQASIFLQQKLKLSNTDQRASIISGIVEKSYELMINRFGNFLMQRCLEYSNASQIASLTACIIGNVCKLSQDPFGCHVIQKALDCVNENMKKIVVEEMLETVTETIVHRYACHVWQKLFELRWQGTPPKFMDKVNENLKGMWAQVAIGETGSLVVQNIFENCTSDDKDPCIKEVIENIDIIIKGQWGNWVIQHMVEYAKPPYRNQVVALVIDNSPFYSVDQFASKAVEKLLKMGETDVIQSFIDKVTEPSNRPRIPLIDSKLSKFLTRTE</sequence>
<dbReference type="SUPFAM" id="SSF48371">
    <property type="entry name" value="ARM repeat"/>
    <property type="match status" value="1"/>
</dbReference>
<evidence type="ECO:0000256" key="1">
    <source>
        <dbReference type="ARBA" id="ARBA00022737"/>
    </source>
</evidence>
<dbReference type="Proteomes" id="UP000242525">
    <property type="component" value="Unassembled WGS sequence"/>
</dbReference>
<evidence type="ECO:0000313" key="4">
    <source>
        <dbReference type="EMBL" id="CDO53109.1"/>
    </source>
</evidence>
<dbReference type="STRING" id="1173061.A0A0J9X7K4"/>
<evidence type="ECO:0000256" key="2">
    <source>
        <dbReference type="PROSITE-ProRule" id="PRU00317"/>
    </source>
</evidence>
<feature type="repeat" description="Pumilio" evidence="2">
    <location>
        <begin position="72"/>
        <end position="107"/>
    </location>
</feature>
<dbReference type="InterPro" id="IPR033133">
    <property type="entry name" value="PUM-HD"/>
</dbReference>
<comment type="caution">
    <text evidence="4">The sequence shown here is derived from an EMBL/GenBank/DDBJ whole genome shotgun (WGS) entry which is preliminary data.</text>
</comment>
<dbReference type="InterPro" id="IPR001313">
    <property type="entry name" value="Pumilio_RNA-bd_rpt"/>
</dbReference>
<dbReference type="Gene3D" id="1.25.10.10">
    <property type="entry name" value="Leucine-rich Repeat Variant"/>
    <property type="match status" value="1"/>
</dbReference>
<accession>A0A0J9X7K4</accession>
<dbReference type="InterPro" id="IPR016024">
    <property type="entry name" value="ARM-type_fold"/>
</dbReference>
<evidence type="ECO:0000313" key="5">
    <source>
        <dbReference type="Proteomes" id="UP000242525"/>
    </source>
</evidence>
<dbReference type="InterPro" id="IPR011989">
    <property type="entry name" value="ARM-like"/>
</dbReference>
<protein>
    <submittedName>
        <fullName evidence="4">Similar to Saccharomyces cerevisiae YLL013C PUF3 Protein of the mitochondrial outer surface</fullName>
    </submittedName>
</protein>
<keyword evidence="1" id="KW-0677">Repeat</keyword>
<feature type="repeat" description="Pumilio" evidence="2">
    <location>
        <begin position="184"/>
        <end position="219"/>
    </location>
</feature>
<dbReference type="PROSITE" id="PS50303">
    <property type="entry name" value="PUM_HD"/>
    <property type="match status" value="1"/>
</dbReference>
<dbReference type="PANTHER" id="PTHR12537:SF48">
    <property type="entry name" value="MEIOTIC COILED-COIL PROTEIN 2"/>
    <property type="match status" value="1"/>
</dbReference>
<reference evidence="4" key="1">
    <citation type="submission" date="2014-03" db="EMBL/GenBank/DDBJ databases">
        <authorList>
            <person name="Casaregola S."/>
        </authorList>
    </citation>
    <scope>NUCLEOTIDE SEQUENCE [LARGE SCALE GENOMIC DNA]</scope>
    <source>
        <strain evidence="4">CLIB 918</strain>
    </source>
</reference>
<evidence type="ECO:0000259" key="3">
    <source>
        <dbReference type="PROSITE" id="PS50303"/>
    </source>
</evidence>
<dbReference type="GO" id="GO:0010608">
    <property type="term" value="P:post-transcriptional regulation of gene expression"/>
    <property type="evidence" value="ECO:0007669"/>
    <property type="project" value="TreeGrafter"/>
</dbReference>
<dbReference type="GO" id="GO:0005737">
    <property type="term" value="C:cytoplasm"/>
    <property type="evidence" value="ECO:0007669"/>
    <property type="project" value="TreeGrafter"/>
</dbReference>